<keyword evidence="1" id="KW-0732">Signal</keyword>
<keyword evidence="3" id="KW-1185">Reference proteome</keyword>
<dbReference type="AlphaFoldDB" id="A0AAD8LJJ2"/>
<dbReference type="EMBL" id="JAVEPI010000003">
    <property type="protein sequence ID" value="KAK1442603.1"/>
    <property type="molecule type" value="Genomic_DNA"/>
</dbReference>
<gene>
    <name evidence="2" type="ORF">BgAZ_301210</name>
</gene>
<reference evidence="2" key="1">
    <citation type="submission" date="2023-08" db="EMBL/GenBank/DDBJ databases">
        <title>Draft sequence of the Babesia gibsoni genome.</title>
        <authorList>
            <person name="Yamagishi J.Y."/>
            <person name="Xuan X.X."/>
        </authorList>
    </citation>
    <scope>NUCLEOTIDE SEQUENCE</scope>
    <source>
        <strain evidence="2">Azabu</strain>
    </source>
</reference>
<evidence type="ECO:0000256" key="1">
    <source>
        <dbReference type="SAM" id="SignalP"/>
    </source>
</evidence>
<accession>A0AAD8LJJ2</accession>
<evidence type="ECO:0000313" key="2">
    <source>
        <dbReference type="EMBL" id="KAK1442603.1"/>
    </source>
</evidence>
<feature type="chain" id="PRO_5041909838" evidence="1">
    <location>
        <begin position="21"/>
        <end position="218"/>
    </location>
</feature>
<dbReference type="Proteomes" id="UP001230268">
    <property type="component" value="Unassembled WGS sequence"/>
</dbReference>
<evidence type="ECO:0000313" key="3">
    <source>
        <dbReference type="Proteomes" id="UP001230268"/>
    </source>
</evidence>
<proteinExistence type="predicted"/>
<name>A0AAD8LJJ2_BABGI</name>
<sequence length="218" mass="25227">MQSPALLFAAFFAAIGMVSAKGGKPVSSKPASVLPMDYTALRHLDWNERRYLNPYKFKKPDENDPSAHSAHRAVITWDHRNGTVKVPIIKFWRRGDMDHVQLTSLNDISLVFTVLDMTNKSIVYREKKITVTIEHMNIDKYGNISDKTVFARHTINDRMLTQAGHRFRLRCKDIFKRHRDLNPREFFVRVTSTANLIHWFLVELEEPNNYGDMVAPAT</sequence>
<comment type="caution">
    <text evidence="2">The sequence shown here is derived from an EMBL/GenBank/DDBJ whole genome shotgun (WGS) entry which is preliminary data.</text>
</comment>
<feature type="signal peptide" evidence="1">
    <location>
        <begin position="1"/>
        <end position="20"/>
    </location>
</feature>
<organism evidence="2 3">
    <name type="scientific">Babesia gibsoni</name>
    <dbReference type="NCBI Taxonomy" id="33632"/>
    <lineage>
        <taxon>Eukaryota</taxon>
        <taxon>Sar</taxon>
        <taxon>Alveolata</taxon>
        <taxon>Apicomplexa</taxon>
        <taxon>Aconoidasida</taxon>
        <taxon>Piroplasmida</taxon>
        <taxon>Babesiidae</taxon>
        <taxon>Babesia</taxon>
    </lineage>
</organism>
<protein>
    <submittedName>
        <fullName evidence="2">Uncharacterized protein</fullName>
    </submittedName>
</protein>